<reference evidence="3" key="1">
    <citation type="journal article" date="2020" name="mSystems">
        <title>Genome- and Community-Level Interaction Insights into Carbon Utilization and Element Cycling Functions of Hydrothermarchaeota in Hydrothermal Sediment.</title>
        <authorList>
            <person name="Zhou Z."/>
            <person name="Liu Y."/>
            <person name="Xu W."/>
            <person name="Pan J."/>
            <person name="Luo Z.H."/>
            <person name="Li M."/>
        </authorList>
    </citation>
    <scope>NUCLEOTIDE SEQUENCE [LARGE SCALE GENOMIC DNA]</scope>
    <source>
        <strain evidence="3">SpSt-381</strain>
    </source>
</reference>
<evidence type="ECO:0000256" key="1">
    <source>
        <dbReference type="SAM" id="Coils"/>
    </source>
</evidence>
<protein>
    <recommendedName>
        <fullName evidence="4">DUF4398 domain-containing protein</fullName>
    </recommendedName>
</protein>
<evidence type="ECO:0000313" key="3">
    <source>
        <dbReference type="EMBL" id="HGZ44499.1"/>
    </source>
</evidence>
<feature type="chain" id="PRO_5032885216" description="DUF4398 domain-containing protein" evidence="2">
    <location>
        <begin position="24"/>
        <end position="265"/>
    </location>
</feature>
<name>A0A832I451_UNCEI</name>
<gene>
    <name evidence="3" type="ORF">ENR23_14015</name>
</gene>
<sequence>MSIRNLVACVLLAVVAVALPAPAAAQESSRERVQFALDLTDRRIEQAEALAMGSDDARVRAELDRAVSLQADAKRAFQGSQLAFANRLTLEARGHADRAIAILKGPDPDGVLAQLERTRDLLERARDRVEECEHTRARALMRTALDMQARADDAARDGRYLAALQLSIGARERARRALRMCNVEENLRDGAERALRRSDQVIQRAHETLDDGAPPAALDALGRAREFQDRATREFLAERWEVCLRLTQTARMFAHRAMRLAAVRP</sequence>
<organism evidence="3">
    <name type="scientific">Eiseniibacteriota bacterium</name>
    <dbReference type="NCBI Taxonomy" id="2212470"/>
    <lineage>
        <taxon>Bacteria</taxon>
        <taxon>Candidatus Eiseniibacteriota</taxon>
    </lineage>
</organism>
<feature type="signal peptide" evidence="2">
    <location>
        <begin position="1"/>
        <end position="23"/>
    </location>
</feature>
<comment type="caution">
    <text evidence="3">The sequence shown here is derived from an EMBL/GenBank/DDBJ whole genome shotgun (WGS) entry which is preliminary data.</text>
</comment>
<proteinExistence type="predicted"/>
<evidence type="ECO:0000256" key="2">
    <source>
        <dbReference type="SAM" id="SignalP"/>
    </source>
</evidence>
<evidence type="ECO:0008006" key="4">
    <source>
        <dbReference type="Google" id="ProtNLM"/>
    </source>
</evidence>
<dbReference type="AlphaFoldDB" id="A0A832I451"/>
<feature type="coiled-coil region" evidence="1">
    <location>
        <begin position="112"/>
        <end position="142"/>
    </location>
</feature>
<dbReference type="EMBL" id="DSQF01000030">
    <property type="protein sequence ID" value="HGZ44499.1"/>
    <property type="molecule type" value="Genomic_DNA"/>
</dbReference>
<accession>A0A832I451</accession>
<keyword evidence="2" id="KW-0732">Signal</keyword>
<keyword evidence="1" id="KW-0175">Coiled coil</keyword>